<proteinExistence type="predicted"/>
<dbReference type="STRING" id="48256.CLHUN_22220"/>
<feature type="signal peptide" evidence="1">
    <location>
        <begin position="1"/>
        <end position="27"/>
    </location>
</feature>
<name>A0A1V4SJA5_RUMHU</name>
<evidence type="ECO:0000313" key="2">
    <source>
        <dbReference type="EMBL" id="OPX43979.1"/>
    </source>
</evidence>
<dbReference type="EMBL" id="MZGX01000013">
    <property type="protein sequence ID" value="OPX43979.1"/>
    <property type="molecule type" value="Genomic_DNA"/>
</dbReference>
<evidence type="ECO:0000313" key="3">
    <source>
        <dbReference type="Proteomes" id="UP000191554"/>
    </source>
</evidence>
<accession>A0A1V4SJA5</accession>
<dbReference type="Proteomes" id="UP000191554">
    <property type="component" value="Unassembled WGS sequence"/>
</dbReference>
<keyword evidence="1" id="KW-0732">Signal</keyword>
<sequence length="199" mass="21387">MQNKITKLFSIFLVISLLILSNISVFADSTAIDTGNDVKVINVDITQFPEFDINNQDEYKPILEKYGISENDVIAILPVSQGSSLQDKAGNTSTASSTASVPAGVLVLTGTFVSDYQWNLTILNVGILNVSNIEADVILINNSYGPVVNSQRYLGGLSKFGSITERYSAGGYAIHVAIVTVTGITEAGEYFTMGGTQYR</sequence>
<comment type="caution">
    <text evidence="2">The sequence shown here is derived from an EMBL/GenBank/DDBJ whole genome shotgun (WGS) entry which is preliminary data.</text>
</comment>
<reference evidence="2 3" key="1">
    <citation type="submission" date="2017-03" db="EMBL/GenBank/DDBJ databases">
        <title>Genome sequence of Clostridium hungatei DSM 14427.</title>
        <authorList>
            <person name="Poehlein A."/>
            <person name="Daniel R."/>
        </authorList>
    </citation>
    <scope>NUCLEOTIDE SEQUENCE [LARGE SCALE GENOMIC DNA]</scope>
    <source>
        <strain evidence="2 3">DSM 14427</strain>
    </source>
</reference>
<keyword evidence="3" id="KW-1185">Reference proteome</keyword>
<protein>
    <submittedName>
        <fullName evidence="2">Uncharacterized protein</fullName>
    </submittedName>
</protein>
<dbReference type="OrthoDB" id="9833644at2"/>
<feature type="chain" id="PRO_5012076172" evidence="1">
    <location>
        <begin position="28"/>
        <end position="199"/>
    </location>
</feature>
<evidence type="ECO:0000256" key="1">
    <source>
        <dbReference type="SAM" id="SignalP"/>
    </source>
</evidence>
<dbReference type="AlphaFoldDB" id="A0A1V4SJA5"/>
<dbReference type="RefSeq" id="WP_080064653.1">
    <property type="nucleotide sequence ID" value="NZ_MZGX01000013.1"/>
</dbReference>
<gene>
    <name evidence="2" type="ORF">CLHUN_22220</name>
</gene>
<organism evidence="2 3">
    <name type="scientific">Ruminiclostridium hungatei</name>
    <name type="common">Clostridium hungatei</name>
    <dbReference type="NCBI Taxonomy" id="48256"/>
    <lineage>
        <taxon>Bacteria</taxon>
        <taxon>Bacillati</taxon>
        <taxon>Bacillota</taxon>
        <taxon>Clostridia</taxon>
        <taxon>Eubacteriales</taxon>
        <taxon>Oscillospiraceae</taxon>
        <taxon>Ruminiclostridium</taxon>
    </lineage>
</organism>